<dbReference type="SMART" id="SM00387">
    <property type="entry name" value="HATPase_c"/>
    <property type="match status" value="1"/>
</dbReference>
<dbReference type="Gene3D" id="3.30.565.10">
    <property type="entry name" value="Histidine kinase-like ATPase, C-terminal domain"/>
    <property type="match status" value="1"/>
</dbReference>
<keyword evidence="10" id="KW-0067">ATP-binding</keyword>
<dbReference type="InterPro" id="IPR036890">
    <property type="entry name" value="HATPase_C_sf"/>
</dbReference>
<evidence type="ECO:0000256" key="12">
    <source>
        <dbReference type="ARBA" id="ARBA00023012"/>
    </source>
</evidence>
<protein>
    <recommendedName>
        <fullName evidence="3">histidine kinase</fullName>
        <ecNumber evidence="3">2.7.13.3</ecNumber>
    </recommendedName>
</protein>
<dbReference type="InterPro" id="IPR004358">
    <property type="entry name" value="Sig_transdc_His_kin-like_C"/>
</dbReference>
<dbReference type="GO" id="GO:0005886">
    <property type="term" value="C:plasma membrane"/>
    <property type="evidence" value="ECO:0007669"/>
    <property type="project" value="UniProtKB-SubCell"/>
</dbReference>
<evidence type="ECO:0000256" key="2">
    <source>
        <dbReference type="ARBA" id="ARBA00004651"/>
    </source>
</evidence>
<dbReference type="GO" id="GO:0000155">
    <property type="term" value="F:phosphorelay sensor kinase activity"/>
    <property type="evidence" value="ECO:0007669"/>
    <property type="project" value="InterPro"/>
</dbReference>
<evidence type="ECO:0000259" key="15">
    <source>
        <dbReference type="PROSITE" id="PS50109"/>
    </source>
</evidence>
<dbReference type="KEGG" id="ppsc:EHS13_07905"/>
<keyword evidence="12" id="KW-0902">Two-component regulatory system</keyword>
<dbReference type="PROSITE" id="PS50885">
    <property type="entry name" value="HAMP"/>
    <property type="match status" value="1"/>
</dbReference>
<comment type="catalytic activity">
    <reaction evidence="1">
        <text>ATP + protein L-histidine = ADP + protein N-phospho-L-histidine.</text>
        <dbReference type="EC" id="2.7.13.3"/>
    </reaction>
</comment>
<keyword evidence="4" id="KW-1003">Cell membrane</keyword>
<dbReference type="Pfam" id="PF00672">
    <property type="entry name" value="HAMP"/>
    <property type="match status" value="1"/>
</dbReference>
<dbReference type="Pfam" id="PF02518">
    <property type="entry name" value="HATPase_c"/>
    <property type="match status" value="1"/>
</dbReference>
<keyword evidence="18" id="KW-1185">Reference proteome</keyword>
<gene>
    <name evidence="17" type="ORF">EHS13_07905</name>
</gene>
<evidence type="ECO:0000256" key="11">
    <source>
        <dbReference type="ARBA" id="ARBA00022989"/>
    </source>
</evidence>
<sequence length="599" mass="67934">MGAFVRNGLKWFWVAFANASMEKKLIVVFIFLITLPIVLASYFSYRNYSQSIQDNSTTYVKEVSSKIIDKLDDYVIDLKQVSASPLYLTQLQEYLMQPGHDVIKERFISTNVYSMENLKGANNTSVYIRDKFGNLFYTLKTEGTRADLNEKMEEWGKLAHNAKSALVISTERIIRANTGKPDFVFSVIRELRNTYNLEAIGLIAFESNLNVIKNAVANIDAATKGTTVIVDDHKQVIYDSGEQMIGDNLANDEAVKKAAETQGSFPLVKDGKPYLISYSTSANTGWTVLIYIPTKVLTAEATKTRNITIIVTIIIIGFALFISIIISYALTRPLRKMASLMKAVQGGNLNVGFNVKYRDEIGLLGNHFNRMIMRIKQLIDEVYTGQKRKREAEIKVLQSQINPHFIYNTLETIRMMAEINEDEKVASMAYMLGSLLRYSIINDMETVTVAQELEHLDNYIYLQNVRFKDKFQLVVLLSEEMKQYQILKLMLQPIVENAIYHGLENKEDHSEITIESYEDESFLYLTISDNGEGIDGTALHKLNDRISNPSSQADSKHGIGLSNVNDRIQLYYGDEYGLRVESTEGKGTRIVLRLPNQSS</sequence>
<dbReference type="CDD" id="cd06225">
    <property type="entry name" value="HAMP"/>
    <property type="match status" value="1"/>
</dbReference>
<dbReference type="RefSeq" id="WP_155699816.1">
    <property type="nucleotide sequence ID" value="NZ_CP034235.1"/>
</dbReference>
<evidence type="ECO:0000256" key="9">
    <source>
        <dbReference type="ARBA" id="ARBA00022777"/>
    </source>
</evidence>
<dbReference type="InterPro" id="IPR050640">
    <property type="entry name" value="Bact_2-comp_sensor_kinase"/>
</dbReference>
<dbReference type="PANTHER" id="PTHR34220">
    <property type="entry name" value="SENSOR HISTIDINE KINASE YPDA"/>
    <property type="match status" value="1"/>
</dbReference>
<dbReference type="InterPro" id="IPR003594">
    <property type="entry name" value="HATPase_dom"/>
</dbReference>
<dbReference type="InterPro" id="IPR005467">
    <property type="entry name" value="His_kinase_dom"/>
</dbReference>
<dbReference type="InterPro" id="IPR003660">
    <property type="entry name" value="HAMP_dom"/>
</dbReference>
<dbReference type="SUPFAM" id="SSF158472">
    <property type="entry name" value="HAMP domain-like"/>
    <property type="match status" value="1"/>
</dbReference>
<evidence type="ECO:0000313" key="17">
    <source>
        <dbReference type="EMBL" id="QGQ94807.1"/>
    </source>
</evidence>
<evidence type="ECO:0000256" key="3">
    <source>
        <dbReference type="ARBA" id="ARBA00012438"/>
    </source>
</evidence>
<keyword evidence="13 14" id="KW-0472">Membrane</keyword>
<evidence type="ECO:0000256" key="8">
    <source>
        <dbReference type="ARBA" id="ARBA00022741"/>
    </source>
</evidence>
<proteinExistence type="predicted"/>
<accession>A0A6B8RFT7</accession>
<evidence type="ECO:0000259" key="16">
    <source>
        <dbReference type="PROSITE" id="PS50885"/>
    </source>
</evidence>
<keyword evidence="9 17" id="KW-0418">Kinase</keyword>
<feature type="domain" description="HAMP" evidence="16">
    <location>
        <begin position="328"/>
        <end position="380"/>
    </location>
</feature>
<keyword evidence="6" id="KW-0808">Transferase</keyword>
<evidence type="ECO:0000256" key="1">
    <source>
        <dbReference type="ARBA" id="ARBA00000085"/>
    </source>
</evidence>
<dbReference type="PANTHER" id="PTHR34220:SF11">
    <property type="entry name" value="SENSOR PROTEIN KINASE HPTS"/>
    <property type="match status" value="1"/>
</dbReference>
<dbReference type="SUPFAM" id="SSF55874">
    <property type="entry name" value="ATPase domain of HSP90 chaperone/DNA topoisomerase II/histidine kinase"/>
    <property type="match status" value="1"/>
</dbReference>
<dbReference type="OrthoDB" id="9776552at2"/>
<evidence type="ECO:0000256" key="4">
    <source>
        <dbReference type="ARBA" id="ARBA00022475"/>
    </source>
</evidence>
<keyword evidence="8" id="KW-0547">Nucleotide-binding</keyword>
<evidence type="ECO:0000256" key="7">
    <source>
        <dbReference type="ARBA" id="ARBA00022692"/>
    </source>
</evidence>
<keyword evidence="5" id="KW-0597">Phosphoprotein</keyword>
<evidence type="ECO:0000256" key="14">
    <source>
        <dbReference type="SAM" id="Phobius"/>
    </source>
</evidence>
<reference evidence="18" key="1">
    <citation type="submission" date="2018-11" db="EMBL/GenBank/DDBJ databases">
        <title>Complete genome sequence of Paenibacillus sp. ML311-T8.</title>
        <authorList>
            <person name="Nam Y.-D."/>
            <person name="Kang J."/>
            <person name="Chung W.-H."/>
            <person name="Park Y.S."/>
        </authorList>
    </citation>
    <scope>NUCLEOTIDE SEQUENCE [LARGE SCALE GENOMIC DNA]</scope>
    <source>
        <strain evidence="18">ML311-T8</strain>
    </source>
</reference>
<dbReference type="Gene3D" id="6.10.340.10">
    <property type="match status" value="1"/>
</dbReference>
<dbReference type="Proteomes" id="UP000426246">
    <property type="component" value="Chromosome"/>
</dbReference>
<name>A0A6B8RFT7_9BACL</name>
<comment type="subcellular location">
    <subcellularLocation>
        <location evidence="2">Cell membrane</location>
        <topology evidence="2">Multi-pass membrane protein</topology>
    </subcellularLocation>
</comment>
<dbReference type="InterPro" id="IPR010559">
    <property type="entry name" value="Sig_transdc_His_kin_internal"/>
</dbReference>
<dbReference type="EMBL" id="CP034235">
    <property type="protein sequence ID" value="QGQ94807.1"/>
    <property type="molecule type" value="Genomic_DNA"/>
</dbReference>
<dbReference type="AlphaFoldDB" id="A0A6B8RFT7"/>
<evidence type="ECO:0000256" key="13">
    <source>
        <dbReference type="ARBA" id="ARBA00023136"/>
    </source>
</evidence>
<evidence type="ECO:0000256" key="10">
    <source>
        <dbReference type="ARBA" id="ARBA00022840"/>
    </source>
</evidence>
<evidence type="ECO:0000256" key="5">
    <source>
        <dbReference type="ARBA" id="ARBA00022553"/>
    </source>
</evidence>
<feature type="transmembrane region" description="Helical" evidence="14">
    <location>
        <begin position="307"/>
        <end position="331"/>
    </location>
</feature>
<dbReference type="Gene3D" id="3.30.450.20">
    <property type="entry name" value="PAS domain"/>
    <property type="match status" value="2"/>
</dbReference>
<dbReference type="Pfam" id="PF06580">
    <property type="entry name" value="His_kinase"/>
    <property type="match status" value="1"/>
</dbReference>
<dbReference type="GO" id="GO:0005524">
    <property type="term" value="F:ATP binding"/>
    <property type="evidence" value="ECO:0007669"/>
    <property type="project" value="UniProtKB-KW"/>
</dbReference>
<dbReference type="EC" id="2.7.13.3" evidence="3"/>
<evidence type="ECO:0000256" key="6">
    <source>
        <dbReference type="ARBA" id="ARBA00022679"/>
    </source>
</evidence>
<dbReference type="PROSITE" id="PS50109">
    <property type="entry name" value="HIS_KIN"/>
    <property type="match status" value="1"/>
</dbReference>
<dbReference type="PRINTS" id="PR00344">
    <property type="entry name" value="BCTRLSENSOR"/>
</dbReference>
<dbReference type="SMART" id="SM00304">
    <property type="entry name" value="HAMP"/>
    <property type="match status" value="1"/>
</dbReference>
<organism evidence="17 18">
    <name type="scientific">Paenibacillus psychroresistens</name>
    <dbReference type="NCBI Taxonomy" id="1778678"/>
    <lineage>
        <taxon>Bacteria</taxon>
        <taxon>Bacillati</taxon>
        <taxon>Bacillota</taxon>
        <taxon>Bacilli</taxon>
        <taxon>Bacillales</taxon>
        <taxon>Paenibacillaceae</taxon>
        <taxon>Paenibacillus</taxon>
    </lineage>
</organism>
<feature type="domain" description="Histidine kinase" evidence="15">
    <location>
        <begin position="487"/>
        <end position="598"/>
    </location>
</feature>
<evidence type="ECO:0000313" key="18">
    <source>
        <dbReference type="Proteomes" id="UP000426246"/>
    </source>
</evidence>
<keyword evidence="7 14" id="KW-0812">Transmembrane</keyword>
<keyword evidence="11 14" id="KW-1133">Transmembrane helix</keyword>
<feature type="transmembrane region" description="Helical" evidence="14">
    <location>
        <begin position="25"/>
        <end position="45"/>
    </location>
</feature>